<reference evidence="3 4" key="1">
    <citation type="submission" date="2016-02" db="EMBL/GenBank/DDBJ databases">
        <authorList>
            <person name="Wen L."/>
            <person name="He K."/>
            <person name="Yang H."/>
        </authorList>
    </citation>
    <scope>NUCLEOTIDE SEQUENCE [LARGE SCALE GENOMIC DNA]</scope>
    <source>
        <strain evidence="3">Trichococcus palustris</strain>
    </source>
</reference>
<name>A0A143YR51_9LACT</name>
<evidence type="ECO:0000313" key="4">
    <source>
        <dbReference type="Proteomes" id="UP000242754"/>
    </source>
</evidence>
<dbReference type="Proteomes" id="UP000242754">
    <property type="component" value="Unassembled WGS sequence"/>
</dbReference>
<dbReference type="InterPro" id="IPR050300">
    <property type="entry name" value="GDXG_lipolytic_enzyme"/>
</dbReference>
<sequence length="316" mass="35593">MNRLFKFVLKVASSPKINMEEDYPKVRKLQRILAPKPKKGYIIFDQKIYSEDRSHDIPVRVFYPKEQLHQDALLFFHGGGWVIGDIETYTNACTNMADLTGRVVYSVDYRLAPEHPYPAGLDDCYRVAEVLLTHLELSGLKDVSQLTLIGDSAGGNLAAAVSLLLRDRGQLVPAKQILLYPVTYWDHTEDSPFESIRTNGYDYGLTSKKVEEYMTLYVPEGCDRENPYIAPLMARDLSGQPDTLVITAEFDPLRDEGEAYGAALQKAGNKVKIHRINGSVHGFIVYPKFVHSVVEAYQQINAFLNGEQEEGTGEEK</sequence>
<dbReference type="PANTHER" id="PTHR48081">
    <property type="entry name" value="AB HYDROLASE SUPERFAMILY PROTEIN C4A8.06C"/>
    <property type="match status" value="1"/>
</dbReference>
<dbReference type="OrthoDB" id="9815425at2"/>
<evidence type="ECO:0000256" key="1">
    <source>
        <dbReference type="ARBA" id="ARBA00022801"/>
    </source>
</evidence>
<keyword evidence="1 3" id="KW-0378">Hydrolase</keyword>
<keyword evidence="4" id="KW-1185">Reference proteome</keyword>
<dbReference type="InterPro" id="IPR029058">
    <property type="entry name" value="AB_hydrolase_fold"/>
</dbReference>
<dbReference type="SUPFAM" id="SSF53474">
    <property type="entry name" value="alpha/beta-Hydrolases"/>
    <property type="match status" value="1"/>
</dbReference>
<accession>A0A143YR51</accession>
<proteinExistence type="predicted"/>
<dbReference type="AlphaFoldDB" id="A0A143YR51"/>
<organism evidence="3 4">
    <name type="scientific">Trichococcus palustris</name>
    <dbReference type="NCBI Taxonomy" id="140314"/>
    <lineage>
        <taxon>Bacteria</taxon>
        <taxon>Bacillati</taxon>
        <taxon>Bacillota</taxon>
        <taxon>Bacilli</taxon>
        <taxon>Lactobacillales</taxon>
        <taxon>Carnobacteriaceae</taxon>
        <taxon>Trichococcus</taxon>
    </lineage>
</organism>
<feature type="domain" description="Alpha/beta hydrolase fold-3" evidence="2">
    <location>
        <begin position="73"/>
        <end position="284"/>
    </location>
</feature>
<dbReference type="STRING" id="140314.SAMN04488076_10654"/>
<evidence type="ECO:0000259" key="2">
    <source>
        <dbReference type="Pfam" id="PF07859"/>
    </source>
</evidence>
<dbReference type="Pfam" id="PF07859">
    <property type="entry name" value="Abhydrolase_3"/>
    <property type="match status" value="1"/>
</dbReference>
<evidence type="ECO:0000313" key="3">
    <source>
        <dbReference type="EMBL" id="CZQ93677.1"/>
    </source>
</evidence>
<dbReference type="EMBL" id="FJNE01000004">
    <property type="protein sequence ID" value="CZQ93677.1"/>
    <property type="molecule type" value="Genomic_DNA"/>
</dbReference>
<dbReference type="PANTHER" id="PTHR48081:SF8">
    <property type="entry name" value="ALPHA_BETA HYDROLASE FOLD-3 DOMAIN-CONTAINING PROTEIN-RELATED"/>
    <property type="match status" value="1"/>
</dbReference>
<dbReference type="RefSeq" id="WP_087033240.1">
    <property type="nucleotide sequence ID" value="NZ_FJNE01000004.1"/>
</dbReference>
<dbReference type="GO" id="GO:0016787">
    <property type="term" value="F:hydrolase activity"/>
    <property type="evidence" value="ECO:0007669"/>
    <property type="project" value="UniProtKB-KW"/>
</dbReference>
<dbReference type="Gene3D" id="3.40.50.1820">
    <property type="entry name" value="alpha/beta hydrolase"/>
    <property type="match status" value="1"/>
</dbReference>
<gene>
    <name evidence="3" type="ORF">Tpal_1668</name>
</gene>
<protein>
    <submittedName>
        <fullName evidence="3">Alpha/beta hydrolase fold-3</fullName>
    </submittedName>
</protein>
<dbReference type="InterPro" id="IPR013094">
    <property type="entry name" value="AB_hydrolase_3"/>
</dbReference>